<dbReference type="Gene3D" id="3.30.950.10">
    <property type="entry name" value="Methyltransferase, Cobalt-precorrin-4 Transmethylase, Domain 2"/>
    <property type="match status" value="1"/>
</dbReference>
<keyword evidence="5" id="KW-0489">Methyltransferase</keyword>
<dbReference type="AlphaFoldDB" id="A0AAN9Y696"/>
<evidence type="ECO:0000256" key="5">
    <source>
        <dbReference type="ARBA" id="ARBA00022603"/>
    </source>
</evidence>
<dbReference type="PIRSF" id="PIRSF036432">
    <property type="entry name" value="Diphthine_synth"/>
    <property type="match status" value="1"/>
</dbReference>
<dbReference type="EMBL" id="JBBCAQ010000010">
    <property type="protein sequence ID" value="KAK7601383.1"/>
    <property type="molecule type" value="Genomic_DNA"/>
</dbReference>
<dbReference type="PANTHER" id="PTHR10882">
    <property type="entry name" value="DIPHTHINE SYNTHASE"/>
    <property type="match status" value="1"/>
</dbReference>
<dbReference type="GO" id="GO:0141133">
    <property type="term" value="F:diphthine methyl ester synthase activity"/>
    <property type="evidence" value="ECO:0007669"/>
    <property type="project" value="UniProtKB-EC"/>
</dbReference>
<feature type="domain" description="Tetrapyrrole methylase" evidence="10">
    <location>
        <begin position="1"/>
        <end position="236"/>
    </location>
</feature>
<keyword evidence="12" id="KW-1185">Reference proteome</keyword>
<dbReference type="InterPro" id="IPR035996">
    <property type="entry name" value="4pyrrol_Methylase_sf"/>
</dbReference>
<evidence type="ECO:0000256" key="4">
    <source>
        <dbReference type="ARBA" id="ARBA00011927"/>
    </source>
</evidence>
<evidence type="ECO:0000256" key="3">
    <source>
        <dbReference type="ARBA" id="ARBA00006729"/>
    </source>
</evidence>
<comment type="catalytic activity">
    <reaction evidence="8">
        <text>2-[(3S)-amino-3-carboxypropyl]-L-histidyl-[translation elongation factor 2] + 4 S-adenosyl-L-methionine = diphthine methyl ester-[translation elongation factor 2] + 4 S-adenosyl-L-homocysteine + 3 H(+)</text>
        <dbReference type="Rhea" id="RHEA:42652"/>
        <dbReference type="Rhea" id="RHEA-COMP:9749"/>
        <dbReference type="Rhea" id="RHEA-COMP:10173"/>
        <dbReference type="ChEBI" id="CHEBI:15378"/>
        <dbReference type="ChEBI" id="CHEBI:57856"/>
        <dbReference type="ChEBI" id="CHEBI:59789"/>
        <dbReference type="ChEBI" id="CHEBI:73995"/>
        <dbReference type="ChEBI" id="CHEBI:79005"/>
        <dbReference type="EC" id="2.1.1.314"/>
    </reaction>
</comment>
<dbReference type="InterPro" id="IPR014777">
    <property type="entry name" value="4pyrrole_Mease_sub1"/>
</dbReference>
<feature type="binding site" evidence="9">
    <location>
        <position position="9"/>
    </location>
    <ligand>
        <name>S-adenosyl-L-methionine</name>
        <dbReference type="ChEBI" id="CHEBI:59789"/>
    </ligand>
</feature>
<feature type="binding site" evidence="9">
    <location>
        <begin position="112"/>
        <end position="113"/>
    </location>
    <ligand>
        <name>S-adenosyl-L-methionine</name>
        <dbReference type="ChEBI" id="CHEBI:59789"/>
    </ligand>
</feature>
<dbReference type="GO" id="GO:0017183">
    <property type="term" value="P:protein histidyl modification to diphthamide"/>
    <property type="evidence" value="ECO:0007669"/>
    <property type="project" value="InterPro"/>
</dbReference>
<organism evidence="11 12">
    <name type="scientific">Parthenolecanium corni</name>
    <dbReference type="NCBI Taxonomy" id="536013"/>
    <lineage>
        <taxon>Eukaryota</taxon>
        <taxon>Metazoa</taxon>
        <taxon>Ecdysozoa</taxon>
        <taxon>Arthropoda</taxon>
        <taxon>Hexapoda</taxon>
        <taxon>Insecta</taxon>
        <taxon>Pterygota</taxon>
        <taxon>Neoptera</taxon>
        <taxon>Paraneoptera</taxon>
        <taxon>Hemiptera</taxon>
        <taxon>Sternorrhyncha</taxon>
        <taxon>Coccoidea</taxon>
        <taxon>Coccidae</taxon>
        <taxon>Parthenolecanium</taxon>
    </lineage>
</organism>
<dbReference type="InterPro" id="IPR014776">
    <property type="entry name" value="4pyrrole_Mease_sub2"/>
</dbReference>
<dbReference type="SUPFAM" id="SSF53790">
    <property type="entry name" value="Tetrapyrrole methylase"/>
    <property type="match status" value="1"/>
</dbReference>
<evidence type="ECO:0000256" key="9">
    <source>
        <dbReference type="PIRSR" id="PIRSR036432-1"/>
    </source>
</evidence>
<dbReference type="GO" id="GO:0032259">
    <property type="term" value="P:methylation"/>
    <property type="evidence" value="ECO:0007669"/>
    <property type="project" value="UniProtKB-KW"/>
</dbReference>
<protein>
    <recommendedName>
        <fullName evidence="4">diphthine methyl ester synthase</fullName>
        <ecNumber evidence="4">2.1.1.314</ecNumber>
    </recommendedName>
</protein>
<evidence type="ECO:0000256" key="8">
    <source>
        <dbReference type="ARBA" id="ARBA00048752"/>
    </source>
</evidence>
<proteinExistence type="inferred from homology"/>
<comment type="pathway">
    <text evidence="2">Protein modification; peptidyl-diphthamide biosynthesis.</text>
</comment>
<keyword evidence="7 9" id="KW-0949">S-adenosyl-L-methionine</keyword>
<feature type="binding site" evidence="9">
    <location>
        <position position="246"/>
    </location>
    <ligand>
        <name>S-adenosyl-L-methionine</name>
        <dbReference type="ChEBI" id="CHEBI:59789"/>
    </ligand>
</feature>
<gene>
    <name evidence="11" type="ORF">V9T40_008824</name>
</gene>
<sequence length="268" mass="30299">MFYLIGIGLCDEKDITVKGLEIVRRADRVYLEHYTSIIWKSKEDLEKFYEKELILADREMVEMQSDDILANADVENVALLVAGDPFAATTHTDLILRARKKNIPTSIIHNASIFNAVACCGLQLYNFGETVSIPYWTEKWKPDSFLKKIDSNLNSYLHTLCLLDIQVKEPTPESLTKKIKSYSPPRFMSVKEAATQLMELVRSKASIILKENTLCIGLSRVGADDQKIVACTLSEMTEIDLGPPLHSLVIAAETLHPIEEEYISQFRS</sequence>
<dbReference type="FunFam" id="3.40.1010.10:FF:000004">
    <property type="entry name" value="Putative diphthine synthase"/>
    <property type="match status" value="1"/>
</dbReference>
<dbReference type="Proteomes" id="UP001367676">
    <property type="component" value="Unassembled WGS sequence"/>
</dbReference>
<evidence type="ECO:0000256" key="6">
    <source>
        <dbReference type="ARBA" id="ARBA00022679"/>
    </source>
</evidence>
<dbReference type="EC" id="2.1.1.314" evidence="4"/>
<reference evidence="11 12" key="1">
    <citation type="submission" date="2024-03" db="EMBL/GenBank/DDBJ databases">
        <title>Adaptation during the transition from Ophiocordyceps entomopathogen to insect associate is accompanied by gene loss and intensified selection.</title>
        <authorList>
            <person name="Ward C.M."/>
            <person name="Onetto C.A."/>
            <person name="Borneman A.R."/>
        </authorList>
    </citation>
    <scope>NUCLEOTIDE SEQUENCE [LARGE SCALE GENOMIC DNA]</scope>
    <source>
        <strain evidence="11">AWRI1</strain>
        <tissue evidence="11">Single Adult Female</tissue>
    </source>
</reference>
<dbReference type="FunFam" id="3.30.950.10:FF:000004">
    <property type="entry name" value="Diphthine synthase putative"/>
    <property type="match status" value="1"/>
</dbReference>
<comment type="similarity">
    <text evidence="3">Belongs to the diphthine synthase family.</text>
</comment>
<dbReference type="InterPro" id="IPR000878">
    <property type="entry name" value="4pyrrol_Mease"/>
</dbReference>
<feature type="binding site" evidence="9">
    <location>
        <position position="163"/>
    </location>
    <ligand>
        <name>S-adenosyl-L-methionine</name>
        <dbReference type="ChEBI" id="CHEBI:59789"/>
    </ligand>
</feature>
<dbReference type="InterPro" id="IPR004551">
    <property type="entry name" value="Dphthn_synthase"/>
</dbReference>
<dbReference type="CDD" id="cd11647">
    <property type="entry name" value="DHP5_DphB"/>
    <property type="match status" value="1"/>
</dbReference>
<evidence type="ECO:0000313" key="11">
    <source>
        <dbReference type="EMBL" id="KAK7601383.1"/>
    </source>
</evidence>
<evidence type="ECO:0000256" key="1">
    <source>
        <dbReference type="ARBA" id="ARBA00004006"/>
    </source>
</evidence>
<accession>A0AAN9Y696</accession>
<evidence type="ECO:0000313" key="12">
    <source>
        <dbReference type="Proteomes" id="UP001367676"/>
    </source>
</evidence>
<dbReference type="Gene3D" id="3.40.1010.10">
    <property type="entry name" value="Cobalt-precorrin-4 Transmethylase, Domain 1"/>
    <property type="match status" value="1"/>
</dbReference>
<keyword evidence="6" id="KW-0808">Transferase</keyword>
<comment type="caution">
    <text evidence="11">The sequence shown here is derived from an EMBL/GenBank/DDBJ whole genome shotgun (WGS) entry which is preliminary data.</text>
</comment>
<evidence type="ECO:0000259" key="10">
    <source>
        <dbReference type="Pfam" id="PF00590"/>
    </source>
</evidence>
<dbReference type="PANTHER" id="PTHR10882:SF0">
    <property type="entry name" value="DIPHTHINE METHYL ESTER SYNTHASE"/>
    <property type="match status" value="1"/>
</dbReference>
<feature type="binding site" evidence="9">
    <location>
        <position position="84"/>
    </location>
    <ligand>
        <name>S-adenosyl-L-methionine</name>
        <dbReference type="ChEBI" id="CHEBI:59789"/>
    </ligand>
</feature>
<evidence type="ECO:0000256" key="7">
    <source>
        <dbReference type="ARBA" id="ARBA00022691"/>
    </source>
</evidence>
<feature type="binding site" evidence="9">
    <location>
        <position position="87"/>
    </location>
    <ligand>
        <name>S-adenosyl-L-methionine</name>
        <dbReference type="ChEBI" id="CHEBI:59789"/>
    </ligand>
</feature>
<dbReference type="Pfam" id="PF00590">
    <property type="entry name" value="TP_methylase"/>
    <property type="match status" value="1"/>
</dbReference>
<dbReference type="NCBIfam" id="TIGR00522">
    <property type="entry name" value="dph5"/>
    <property type="match status" value="1"/>
</dbReference>
<comment type="function">
    <text evidence="1">S-adenosyl-L-methionine-dependent methyltransferase that catalyzes four methylations of the modified target histidine residue in translation elongation factor 2 (EF-2), to form an intermediate called diphthine methyl ester. The four successive methylation reactions represent the second step of diphthamide biosynthesis.</text>
</comment>
<name>A0AAN9Y696_9HEMI</name>
<feature type="binding site" evidence="9">
    <location>
        <position position="221"/>
    </location>
    <ligand>
        <name>S-adenosyl-L-methionine</name>
        <dbReference type="ChEBI" id="CHEBI:59789"/>
    </ligand>
</feature>
<evidence type="ECO:0000256" key="2">
    <source>
        <dbReference type="ARBA" id="ARBA00005156"/>
    </source>
</evidence>